<evidence type="ECO:0000256" key="1">
    <source>
        <dbReference type="SAM" id="MobiDB-lite"/>
    </source>
</evidence>
<protein>
    <submittedName>
        <fullName evidence="2">Uncharacterized protein</fullName>
    </submittedName>
</protein>
<feature type="compositionally biased region" description="Basic residues" evidence="1">
    <location>
        <begin position="1"/>
        <end position="30"/>
    </location>
</feature>
<dbReference type="AlphaFoldDB" id="A0A6C0HMH7"/>
<sequence>MVLHKVKKITKGKKPSSRKTKNANKKHSNKSKTITGGGTGNKRRSLFSWPWRRKHGSYVVNKVSIPSPRSVHHVPAYIELKFKKENIVSCNTKDMMNLIIYYNKSESKKTQNDTFAKFAQKYTELEPQLPITFEYTYTKSNIFGIPHNIYIFINNTEQTANYTINNNTQEQSEPIKTFLKEAVYRYVSICYKYNTAYEKDQKERYEKNYFPISFIDYFYNTAYTKDQEERNEEDNVPISFKEYLKKIESEYSLGNLENMSIFEPAEFANFNNSSST</sequence>
<proteinExistence type="predicted"/>
<feature type="region of interest" description="Disordered" evidence="1">
    <location>
        <begin position="1"/>
        <end position="41"/>
    </location>
</feature>
<name>A0A6C0HMH7_9ZZZZ</name>
<reference evidence="2" key="1">
    <citation type="journal article" date="2020" name="Nature">
        <title>Giant virus diversity and host interactions through global metagenomics.</title>
        <authorList>
            <person name="Schulz F."/>
            <person name="Roux S."/>
            <person name="Paez-Espino D."/>
            <person name="Jungbluth S."/>
            <person name="Walsh D.A."/>
            <person name="Denef V.J."/>
            <person name="McMahon K.D."/>
            <person name="Konstantinidis K.T."/>
            <person name="Eloe-Fadrosh E.A."/>
            <person name="Kyrpides N.C."/>
            <person name="Woyke T."/>
        </authorList>
    </citation>
    <scope>NUCLEOTIDE SEQUENCE</scope>
    <source>
        <strain evidence="2">GVMAG-M-3300023184-13</strain>
    </source>
</reference>
<accession>A0A6C0HMH7</accession>
<dbReference type="EMBL" id="MN739986">
    <property type="protein sequence ID" value="QHT81604.1"/>
    <property type="molecule type" value="Genomic_DNA"/>
</dbReference>
<evidence type="ECO:0000313" key="2">
    <source>
        <dbReference type="EMBL" id="QHT81604.1"/>
    </source>
</evidence>
<organism evidence="2">
    <name type="scientific">viral metagenome</name>
    <dbReference type="NCBI Taxonomy" id="1070528"/>
    <lineage>
        <taxon>unclassified sequences</taxon>
        <taxon>metagenomes</taxon>
        <taxon>organismal metagenomes</taxon>
    </lineage>
</organism>